<evidence type="ECO:0000313" key="2">
    <source>
        <dbReference type="EMBL" id="SEM47111.1"/>
    </source>
</evidence>
<keyword evidence="3" id="KW-1185">Reference proteome</keyword>
<dbReference type="AlphaFoldDB" id="A0A1H7YMF3"/>
<dbReference type="Proteomes" id="UP000198744">
    <property type="component" value="Unassembled WGS sequence"/>
</dbReference>
<dbReference type="OrthoDB" id="5405540at2"/>
<keyword evidence="1" id="KW-0472">Membrane</keyword>
<gene>
    <name evidence="2" type="ORF">SAMN04489760_11713</name>
</gene>
<proteinExistence type="predicted"/>
<reference evidence="2 3" key="1">
    <citation type="submission" date="2016-10" db="EMBL/GenBank/DDBJ databases">
        <authorList>
            <person name="de Groot N.N."/>
        </authorList>
    </citation>
    <scope>NUCLEOTIDE SEQUENCE [LARGE SCALE GENOMIC DNA]</scope>
    <source>
        <strain evidence="2 3">DSM 8423</strain>
    </source>
</reference>
<keyword evidence="1" id="KW-0812">Transmembrane</keyword>
<dbReference type="STRING" id="43775.SAMN04489760_11713"/>
<name>A0A1H7YMF3_9BACT</name>
<evidence type="ECO:0000256" key="1">
    <source>
        <dbReference type="SAM" id="Phobius"/>
    </source>
</evidence>
<dbReference type="EMBL" id="FOBS01000017">
    <property type="protein sequence ID" value="SEM47111.1"/>
    <property type="molecule type" value="Genomic_DNA"/>
</dbReference>
<dbReference type="RefSeq" id="WP_093883846.1">
    <property type="nucleotide sequence ID" value="NZ_FOBS01000017.1"/>
</dbReference>
<organism evidence="2 3">
    <name type="scientific">Syntrophus gentianae</name>
    <dbReference type="NCBI Taxonomy" id="43775"/>
    <lineage>
        <taxon>Bacteria</taxon>
        <taxon>Pseudomonadati</taxon>
        <taxon>Thermodesulfobacteriota</taxon>
        <taxon>Syntrophia</taxon>
        <taxon>Syntrophales</taxon>
        <taxon>Syntrophaceae</taxon>
        <taxon>Syntrophus</taxon>
    </lineage>
</organism>
<evidence type="ECO:0008006" key="4">
    <source>
        <dbReference type="Google" id="ProtNLM"/>
    </source>
</evidence>
<evidence type="ECO:0000313" key="3">
    <source>
        <dbReference type="Proteomes" id="UP000198744"/>
    </source>
</evidence>
<accession>A0A1H7YMF3</accession>
<protein>
    <recommendedName>
        <fullName evidence="4">DUF4292 domain-containing protein</fullName>
    </recommendedName>
</protein>
<feature type="transmembrane region" description="Helical" evidence="1">
    <location>
        <begin position="17"/>
        <end position="35"/>
    </location>
</feature>
<sequence>MNNPIGKKGKCGFGRSLYRFTIFLPVLLANLLLAGCAVTREVAPAPEAASSVSPQILWQQRTAEEEKPTALKALARIDISTPSGRYPLKVAILLQYPDRLRLESLPLFGPPDFYLTFEKGTLKVLLPQEGKYYSGTPSQTELAAFLPFLSYRFQLTDMMAILRGTVPRIQDQDVILKGFQEGKYDRLEVYRLGQKIQAFWLEQGSNALVQAARWGQDGELRYKARFTDHGSFKEAANLPAKISVTIGDSNPVTLTLNYTDLQILAEIQEASFLLEIPDGMEPVKLKEE</sequence>
<keyword evidence="1" id="KW-1133">Transmembrane helix</keyword>